<dbReference type="SMART" id="SM00530">
    <property type="entry name" value="HTH_XRE"/>
    <property type="match status" value="1"/>
</dbReference>
<keyword evidence="3" id="KW-1185">Reference proteome</keyword>
<evidence type="ECO:0000313" key="2">
    <source>
        <dbReference type="EMBL" id="NIK15283.1"/>
    </source>
</evidence>
<dbReference type="AlphaFoldDB" id="A0A846MGT8"/>
<dbReference type="SUPFAM" id="SSF47413">
    <property type="entry name" value="lambda repressor-like DNA-binding domains"/>
    <property type="match status" value="1"/>
</dbReference>
<reference evidence="2 3" key="1">
    <citation type="submission" date="2020-03" db="EMBL/GenBank/DDBJ databases">
        <title>Genomic Encyclopedia of Archaeal and Bacterial Type Strains, Phase II (KMG-II): from individual species to whole genera.</title>
        <authorList>
            <person name="Goeker M."/>
        </authorList>
    </citation>
    <scope>NUCLEOTIDE SEQUENCE [LARGE SCALE GENOMIC DNA]</scope>
    <source>
        <strain evidence="2 3">DSM 4749</strain>
    </source>
</reference>
<comment type="caution">
    <text evidence="2">The sequence shown here is derived from an EMBL/GenBank/DDBJ whole genome shotgun (WGS) entry which is preliminary data.</text>
</comment>
<dbReference type="Pfam" id="PF13443">
    <property type="entry name" value="HTH_26"/>
    <property type="match status" value="1"/>
</dbReference>
<dbReference type="Proteomes" id="UP000532769">
    <property type="component" value="Unassembled WGS sequence"/>
</dbReference>
<protein>
    <submittedName>
        <fullName evidence="2">Putative transcriptional regulator</fullName>
    </submittedName>
</protein>
<organism evidence="2 3">
    <name type="scientific">Saccharococcus thermophilus</name>
    <dbReference type="NCBI Taxonomy" id="29396"/>
    <lineage>
        <taxon>Bacteria</taxon>
        <taxon>Bacillati</taxon>
        <taxon>Bacillota</taxon>
        <taxon>Bacilli</taxon>
        <taxon>Bacillales</taxon>
        <taxon>Anoxybacillaceae</taxon>
        <taxon>Saccharococcus</taxon>
    </lineage>
</organism>
<dbReference type="CDD" id="cd00093">
    <property type="entry name" value="HTH_XRE"/>
    <property type="match status" value="1"/>
</dbReference>
<dbReference type="EMBL" id="JAASRS010000001">
    <property type="protein sequence ID" value="NIK15283.1"/>
    <property type="molecule type" value="Genomic_DNA"/>
</dbReference>
<evidence type="ECO:0000259" key="1">
    <source>
        <dbReference type="PROSITE" id="PS50943"/>
    </source>
</evidence>
<dbReference type="InterPro" id="IPR010982">
    <property type="entry name" value="Lambda_DNA-bd_dom_sf"/>
</dbReference>
<proteinExistence type="predicted"/>
<dbReference type="RefSeq" id="WP_166910062.1">
    <property type="nucleotide sequence ID" value="NZ_JAASRS010000001.1"/>
</dbReference>
<feature type="domain" description="HTH cro/C1-type" evidence="1">
    <location>
        <begin position="6"/>
        <end position="68"/>
    </location>
</feature>
<sequence length="80" mass="9612">MIKFKLKQLLEQKEKTMYWLSKNTGIRPNTISQWVNNEELDEDKKVKEINVETLDKICKALECRIEDVLEFIEDEKDHSK</sequence>
<dbReference type="Gene3D" id="1.10.260.40">
    <property type="entry name" value="lambda repressor-like DNA-binding domains"/>
    <property type="match status" value="1"/>
</dbReference>
<dbReference type="GO" id="GO:0003677">
    <property type="term" value="F:DNA binding"/>
    <property type="evidence" value="ECO:0007669"/>
    <property type="project" value="InterPro"/>
</dbReference>
<dbReference type="InterPro" id="IPR001387">
    <property type="entry name" value="Cro/C1-type_HTH"/>
</dbReference>
<evidence type="ECO:0000313" key="3">
    <source>
        <dbReference type="Proteomes" id="UP000532769"/>
    </source>
</evidence>
<name>A0A846MGT8_9BACL</name>
<accession>A0A846MGT8</accession>
<gene>
    <name evidence="2" type="ORF">BDD39_001793</name>
</gene>
<dbReference type="PROSITE" id="PS50943">
    <property type="entry name" value="HTH_CROC1"/>
    <property type="match status" value="1"/>
</dbReference>